<dbReference type="InterPro" id="IPR050194">
    <property type="entry name" value="Glycosyltransferase_grp1"/>
</dbReference>
<organism evidence="5 6">
    <name type="scientific">Lacisediminihabitans profunda</name>
    <dbReference type="NCBI Taxonomy" id="2594790"/>
    <lineage>
        <taxon>Bacteria</taxon>
        <taxon>Bacillati</taxon>
        <taxon>Actinomycetota</taxon>
        <taxon>Actinomycetes</taxon>
        <taxon>Micrococcales</taxon>
        <taxon>Microbacteriaceae</taxon>
        <taxon>Lacisediminihabitans</taxon>
    </lineage>
</organism>
<dbReference type="Gene3D" id="3.40.50.2000">
    <property type="entry name" value="Glycogen Phosphorylase B"/>
    <property type="match status" value="2"/>
</dbReference>
<proteinExistence type="predicted"/>
<dbReference type="InterPro" id="IPR028098">
    <property type="entry name" value="Glyco_trans_4-like_N"/>
</dbReference>
<evidence type="ECO:0000256" key="1">
    <source>
        <dbReference type="ARBA" id="ARBA00021292"/>
    </source>
</evidence>
<keyword evidence="6" id="KW-1185">Reference proteome</keyword>
<protein>
    <recommendedName>
        <fullName evidence="1">D-inositol 3-phosphate glycosyltransferase</fullName>
    </recommendedName>
</protein>
<reference evidence="5 6" key="1">
    <citation type="submission" date="2019-08" db="EMBL/GenBank/DDBJ databases">
        <title>Bacterial whole genome sequence for Glaciihabitans sp. CHu50b-6-2.</title>
        <authorList>
            <person name="Jin L."/>
        </authorList>
    </citation>
    <scope>NUCLEOTIDE SEQUENCE [LARGE SCALE GENOMIC DNA]</scope>
    <source>
        <strain evidence="5 6">CHu50b-6-2</strain>
    </source>
</reference>
<evidence type="ECO:0000259" key="4">
    <source>
        <dbReference type="Pfam" id="PF13439"/>
    </source>
</evidence>
<dbReference type="PANTHER" id="PTHR45947">
    <property type="entry name" value="SULFOQUINOVOSYL TRANSFERASE SQD2"/>
    <property type="match status" value="1"/>
</dbReference>
<dbReference type="GO" id="GO:1901137">
    <property type="term" value="P:carbohydrate derivative biosynthetic process"/>
    <property type="evidence" value="ECO:0007669"/>
    <property type="project" value="UniProtKB-ARBA"/>
</dbReference>
<dbReference type="EMBL" id="VRMG01000010">
    <property type="protein sequence ID" value="TXN28977.1"/>
    <property type="molecule type" value="Genomic_DNA"/>
</dbReference>
<evidence type="ECO:0000313" key="5">
    <source>
        <dbReference type="EMBL" id="TXN28977.1"/>
    </source>
</evidence>
<keyword evidence="3 5" id="KW-0808">Transferase</keyword>
<gene>
    <name evidence="5" type="ORF">FVP33_15785</name>
</gene>
<evidence type="ECO:0000256" key="2">
    <source>
        <dbReference type="ARBA" id="ARBA00022676"/>
    </source>
</evidence>
<dbReference type="Pfam" id="PF13439">
    <property type="entry name" value="Glyco_transf_4"/>
    <property type="match status" value="1"/>
</dbReference>
<sequence length="406" mass="44055">MFSRENPAFPMRIAILSDYYFDYVGGAQTSMRQQKLALEEAGHTVVVVSPARGALGARYQRVADGLQIKPLFRLPVLDLAVIPKTAKNVAALERYLREEHIDVVHVQTEFGLAHVADAAAEAIGIPLVHTVHSFYWASEGPPQASVAWFIRWALEKAIGEKIPNVLFTPRKTDNLLRNLVLAMARKAKRVVSPSAHQAADLKDAGVTGEIFVIPNPIATPDLPSQAITLKSGQKPHFLWVARCEPVKRPLPFARAVIDALARTGNGFTVDFVGEGSDLAALKRLAAGHPEIRIQGALPHDDVLALMDASSAIALTSVGFDNQPMTIAEAVSRERGVLYCDPKLSEGLHNSGFLADSPDDAGLADALVTLVTTPSLLVELSRGAVIDRELFSPTRYVERITKVYAAR</sequence>
<dbReference type="GO" id="GO:0016757">
    <property type="term" value="F:glycosyltransferase activity"/>
    <property type="evidence" value="ECO:0007669"/>
    <property type="project" value="UniProtKB-KW"/>
</dbReference>
<dbReference type="Pfam" id="PF13692">
    <property type="entry name" value="Glyco_trans_1_4"/>
    <property type="match status" value="1"/>
</dbReference>
<dbReference type="CDD" id="cd03801">
    <property type="entry name" value="GT4_PimA-like"/>
    <property type="match status" value="1"/>
</dbReference>
<dbReference type="AlphaFoldDB" id="A0A5C8UNT5"/>
<accession>A0A5C8UNT5</accession>
<dbReference type="PANTHER" id="PTHR45947:SF3">
    <property type="entry name" value="SULFOQUINOVOSYL TRANSFERASE SQD2"/>
    <property type="match status" value="1"/>
</dbReference>
<dbReference type="SUPFAM" id="SSF53756">
    <property type="entry name" value="UDP-Glycosyltransferase/glycogen phosphorylase"/>
    <property type="match status" value="1"/>
</dbReference>
<feature type="domain" description="Glycosyltransferase subfamily 4-like N-terminal" evidence="4">
    <location>
        <begin position="24"/>
        <end position="218"/>
    </location>
</feature>
<dbReference type="Proteomes" id="UP000321379">
    <property type="component" value="Unassembled WGS sequence"/>
</dbReference>
<evidence type="ECO:0000313" key="6">
    <source>
        <dbReference type="Proteomes" id="UP000321379"/>
    </source>
</evidence>
<keyword evidence="2" id="KW-0328">Glycosyltransferase</keyword>
<comment type="caution">
    <text evidence="5">The sequence shown here is derived from an EMBL/GenBank/DDBJ whole genome shotgun (WGS) entry which is preliminary data.</text>
</comment>
<evidence type="ECO:0000256" key="3">
    <source>
        <dbReference type="ARBA" id="ARBA00022679"/>
    </source>
</evidence>
<name>A0A5C8UNT5_9MICO</name>